<dbReference type="OrthoDB" id="9802227at2"/>
<keyword evidence="3" id="KW-1185">Reference proteome</keyword>
<reference evidence="2 3" key="1">
    <citation type="submission" date="2017-08" db="EMBL/GenBank/DDBJ databases">
        <title>Halovibrio sewagensis sp. nov., isolated from wastewater of high salinity.</title>
        <authorList>
            <person name="Dong X."/>
            <person name="Zhang G."/>
        </authorList>
    </citation>
    <scope>NUCLEOTIDE SEQUENCE [LARGE SCALE GENOMIC DNA]</scope>
    <source>
        <strain evidence="2 3">YL5-2</strain>
    </source>
</reference>
<dbReference type="NCBIfam" id="NF003545">
    <property type="entry name" value="PRK05205.1-1"/>
    <property type="match status" value="1"/>
</dbReference>
<dbReference type="Pfam" id="PF00156">
    <property type="entry name" value="Pribosyltran"/>
    <property type="match status" value="1"/>
</dbReference>
<sequence>MTDDLRAHINARGLSSLCPVGIRTGGVWVAQALRERLGIQTECGELDITFYRDDFSRIGLHPRVSPSRLPFETEGQHLLLVDDVIMSGRTIRAAMNELFDYGRPESITLAALVDLGRRELPIQPDVTGTHETLGPRQRIKLRGPETLELAVEEVPDA</sequence>
<keyword evidence="2" id="KW-0808">Transferase</keyword>
<dbReference type="SUPFAM" id="SSF53271">
    <property type="entry name" value="PRTase-like"/>
    <property type="match status" value="1"/>
</dbReference>
<feature type="domain" description="Phosphoribosyltransferase" evidence="1">
    <location>
        <begin position="20"/>
        <end position="126"/>
    </location>
</feature>
<protein>
    <submittedName>
        <fullName evidence="2">Bifunctional pyr operon transcriptional regulator/uracil phosphoribosyltransferase</fullName>
    </submittedName>
</protein>
<evidence type="ECO:0000313" key="3">
    <source>
        <dbReference type="Proteomes" id="UP000218896"/>
    </source>
</evidence>
<dbReference type="PANTHER" id="PTHR11608:SF0">
    <property type="entry name" value="BIFUNCTIONAL PROTEIN PYRR"/>
    <property type="match status" value="1"/>
</dbReference>
<gene>
    <name evidence="2" type="ORF">CK501_02780</name>
</gene>
<dbReference type="EMBL" id="NSKD01000001">
    <property type="protein sequence ID" value="PAU82500.1"/>
    <property type="molecule type" value="Genomic_DNA"/>
</dbReference>
<dbReference type="CDD" id="cd06223">
    <property type="entry name" value="PRTases_typeI"/>
    <property type="match status" value="1"/>
</dbReference>
<keyword evidence="2" id="KW-0328">Glycosyltransferase</keyword>
<dbReference type="PANTHER" id="PTHR11608">
    <property type="entry name" value="BIFUNCTIONAL PROTEIN PYRR"/>
    <property type="match status" value="1"/>
</dbReference>
<dbReference type="InterPro" id="IPR000836">
    <property type="entry name" value="PRTase_dom"/>
</dbReference>
<evidence type="ECO:0000259" key="1">
    <source>
        <dbReference type="Pfam" id="PF00156"/>
    </source>
</evidence>
<evidence type="ECO:0000313" key="2">
    <source>
        <dbReference type="EMBL" id="PAU82500.1"/>
    </source>
</evidence>
<dbReference type="Gene3D" id="3.40.50.2020">
    <property type="match status" value="1"/>
</dbReference>
<dbReference type="Proteomes" id="UP000218896">
    <property type="component" value="Unassembled WGS sequence"/>
</dbReference>
<dbReference type="InterPro" id="IPR029057">
    <property type="entry name" value="PRTase-like"/>
</dbReference>
<dbReference type="AlphaFoldDB" id="A0A2A2FCD2"/>
<accession>A0A2A2FCD2</accession>
<name>A0A2A2FCD2_9GAMM</name>
<comment type="caution">
    <text evidence="2">The sequence shown here is derived from an EMBL/GenBank/DDBJ whole genome shotgun (WGS) entry which is preliminary data.</text>
</comment>
<organism evidence="2 3">
    <name type="scientific">Halovibrio salipaludis</name>
    <dbReference type="NCBI Taxonomy" id="2032626"/>
    <lineage>
        <taxon>Bacteria</taxon>
        <taxon>Pseudomonadati</taxon>
        <taxon>Pseudomonadota</taxon>
        <taxon>Gammaproteobacteria</taxon>
        <taxon>Oceanospirillales</taxon>
        <taxon>Halomonadaceae</taxon>
        <taxon>Halovibrio</taxon>
    </lineage>
</organism>
<dbReference type="InterPro" id="IPR050137">
    <property type="entry name" value="PyrR_bifunctional"/>
</dbReference>
<proteinExistence type="predicted"/>
<dbReference type="GO" id="GO:0016757">
    <property type="term" value="F:glycosyltransferase activity"/>
    <property type="evidence" value="ECO:0007669"/>
    <property type="project" value="UniProtKB-KW"/>
</dbReference>